<dbReference type="AlphaFoldDB" id="A0A1K0FHU8"/>
<accession>A0A1K0FHU8</accession>
<evidence type="ECO:0000313" key="1">
    <source>
        <dbReference type="EMBL" id="OJF12423.1"/>
    </source>
</evidence>
<dbReference type="RefSeq" id="WP_071806977.1">
    <property type="nucleotide sequence ID" value="NZ_MEIA01000220.1"/>
</dbReference>
<evidence type="ECO:0000313" key="2">
    <source>
        <dbReference type="Proteomes" id="UP000182486"/>
    </source>
</evidence>
<dbReference type="EMBL" id="MEIA01000220">
    <property type="protein sequence ID" value="OJF12423.1"/>
    <property type="molecule type" value="Genomic_DNA"/>
</dbReference>
<organism evidence="1 2">
    <name type="scientific">Couchioplanes caeruleus subsp. caeruleus</name>
    <dbReference type="NCBI Taxonomy" id="56427"/>
    <lineage>
        <taxon>Bacteria</taxon>
        <taxon>Bacillati</taxon>
        <taxon>Actinomycetota</taxon>
        <taxon>Actinomycetes</taxon>
        <taxon>Micromonosporales</taxon>
        <taxon>Micromonosporaceae</taxon>
        <taxon>Couchioplanes</taxon>
    </lineage>
</organism>
<proteinExistence type="predicted"/>
<gene>
    <name evidence="1" type="ORF">BG844_20615</name>
</gene>
<dbReference type="Proteomes" id="UP000182486">
    <property type="component" value="Unassembled WGS sequence"/>
</dbReference>
<reference evidence="1 2" key="1">
    <citation type="submission" date="2016-09" db="EMBL/GenBank/DDBJ databases">
        <title>Couchioplanes caeruleus draft genome sequence.</title>
        <authorList>
            <person name="Sheehan J."/>
            <person name="Caffrey P."/>
        </authorList>
    </citation>
    <scope>NUCLEOTIDE SEQUENCE [LARGE SCALE GENOMIC DNA]</scope>
    <source>
        <strain evidence="1 2">DSM 43634</strain>
    </source>
</reference>
<comment type="caution">
    <text evidence="1">The sequence shown here is derived from an EMBL/GenBank/DDBJ whole genome shotgun (WGS) entry which is preliminary data.</text>
</comment>
<protein>
    <submittedName>
        <fullName evidence="1">Uncharacterized protein</fullName>
    </submittedName>
</protein>
<sequence length="97" mass="10623">MTTIDLFVDDSDIDVAIDDRDEGERRALELANRIRAVAAHDPGQAQRLVDELIVQLDRVLGGTFREYLDGVTREVADRALREAGSESSADLPSPANS</sequence>
<keyword evidence="2" id="KW-1185">Reference proteome</keyword>
<name>A0A1K0FHU8_9ACTN</name>